<sequence>MEFCRVDRAAWPRNEYFEHYFSNTPCTYSMTVKLDVTNIEEKGLKYYPALLYALTTVVNRHEEFRTALDAEGQVGIFSEMLPCYTVFNKETETFSNLWTEYTPDYPAFCAR</sequence>
<reference evidence="1" key="1">
    <citation type="journal article" date="2022" name="Int. J. Syst. Evol. Microbiol.">
        <title>Genome-based, phenotypic and chemotaxonomic classification of Faecalibacterium strains: proposal of three novel species Faecalibacterium duncaniae sp. nov., Faecalibacterium hattorii sp. nov. and Faecalibacterium gallinarum sp. nov. .</title>
        <authorList>
            <person name="Sakamoto M."/>
            <person name="Sakurai N."/>
            <person name="Tanno H."/>
            <person name="Iino T."/>
            <person name="Ohkuma M."/>
            <person name="Endo A."/>
        </authorList>
    </citation>
    <scope>NUCLEOTIDE SEQUENCE</scope>
    <source>
        <strain evidence="1">JCM 17207</strain>
    </source>
</reference>
<dbReference type="EMBL" id="BQKV01000097">
    <property type="protein sequence ID" value="GJN65366.1"/>
    <property type="molecule type" value="Genomic_DNA"/>
</dbReference>
<name>A0AA37IZR8_9FIRM</name>
<evidence type="ECO:0000313" key="1">
    <source>
        <dbReference type="EMBL" id="GJN65366.1"/>
    </source>
</evidence>
<dbReference type="PANTHER" id="PTHR38474">
    <property type="entry name" value="SLR0299 PROTEIN"/>
    <property type="match status" value="1"/>
</dbReference>
<dbReference type="Gene3D" id="3.30.559.10">
    <property type="entry name" value="Chloramphenicol acetyltransferase-like domain"/>
    <property type="match status" value="1"/>
</dbReference>
<evidence type="ECO:0000313" key="2">
    <source>
        <dbReference type="Proteomes" id="UP001055185"/>
    </source>
</evidence>
<comment type="caution">
    <text evidence="1">The sequence shown here is derived from an EMBL/GenBank/DDBJ whole genome shotgun (WGS) entry which is preliminary data.</text>
</comment>
<keyword evidence="2" id="KW-1185">Reference proteome</keyword>
<dbReference type="Proteomes" id="UP001055185">
    <property type="component" value="Unassembled WGS sequence"/>
</dbReference>
<proteinExistence type="predicted"/>
<organism evidence="1 2">
    <name type="scientific">Faecalibacterium gallinarum</name>
    <dbReference type="NCBI Taxonomy" id="2903556"/>
    <lineage>
        <taxon>Bacteria</taxon>
        <taxon>Bacillati</taxon>
        <taxon>Bacillota</taxon>
        <taxon>Clostridia</taxon>
        <taxon>Eubacteriales</taxon>
        <taxon>Oscillospiraceae</taxon>
        <taxon>Faecalibacterium</taxon>
    </lineage>
</organism>
<dbReference type="SMART" id="SM01059">
    <property type="entry name" value="CAT"/>
    <property type="match status" value="1"/>
</dbReference>
<dbReference type="InterPro" id="IPR001707">
    <property type="entry name" value="Cmp_AcTrfase"/>
</dbReference>
<evidence type="ECO:0008006" key="3">
    <source>
        <dbReference type="Google" id="ProtNLM"/>
    </source>
</evidence>
<dbReference type="SUPFAM" id="SSF52777">
    <property type="entry name" value="CoA-dependent acyltransferases"/>
    <property type="match status" value="1"/>
</dbReference>
<accession>A0AA37IZR8</accession>
<gene>
    <name evidence="1" type="ORF">JCM17207_19910</name>
</gene>
<dbReference type="InterPro" id="IPR023213">
    <property type="entry name" value="CAT-like_dom_sf"/>
</dbReference>
<dbReference type="PANTHER" id="PTHR38474:SF2">
    <property type="entry name" value="CHLORAMPHENICOL ACETYLTRANSFERASE"/>
    <property type="match status" value="1"/>
</dbReference>
<dbReference type="AlphaFoldDB" id="A0AA37IZR8"/>
<dbReference type="Pfam" id="PF00302">
    <property type="entry name" value="CAT"/>
    <property type="match status" value="1"/>
</dbReference>
<dbReference type="GO" id="GO:0008811">
    <property type="term" value="F:chloramphenicol O-acetyltransferase activity"/>
    <property type="evidence" value="ECO:0007669"/>
    <property type="project" value="InterPro"/>
</dbReference>
<protein>
    <recommendedName>
        <fullName evidence="3">Chloramphenicol acetyltransferase</fullName>
    </recommendedName>
</protein>